<dbReference type="AlphaFoldDB" id="A0A0F8ZW95"/>
<name>A0A0F8ZW95_9ZZZZ</name>
<dbReference type="EMBL" id="LAZR01049206">
    <property type="protein sequence ID" value="KKK90180.1"/>
    <property type="molecule type" value="Genomic_DNA"/>
</dbReference>
<evidence type="ECO:0000313" key="2">
    <source>
        <dbReference type="EMBL" id="KKK90180.1"/>
    </source>
</evidence>
<feature type="compositionally biased region" description="Polar residues" evidence="1">
    <location>
        <begin position="127"/>
        <end position="139"/>
    </location>
</feature>
<gene>
    <name evidence="2" type="ORF">LCGC14_2725680</name>
</gene>
<accession>A0A0F8ZW95</accession>
<evidence type="ECO:0000256" key="1">
    <source>
        <dbReference type="SAM" id="MobiDB-lite"/>
    </source>
</evidence>
<comment type="caution">
    <text evidence="2">The sequence shown here is derived from an EMBL/GenBank/DDBJ whole genome shotgun (WGS) entry which is preliminary data.</text>
</comment>
<feature type="region of interest" description="Disordered" evidence="1">
    <location>
        <begin position="124"/>
        <end position="147"/>
    </location>
</feature>
<organism evidence="2">
    <name type="scientific">marine sediment metagenome</name>
    <dbReference type="NCBI Taxonomy" id="412755"/>
    <lineage>
        <taxon>unclassified sequences</taxon>
        <taxon>metagenomes</taxon>
        <taxon>ecological metagenomes</taxon>
    </lineage>
</organism>
<proteinExistence type="predicted"/>
<protein>
    <submittedName>
        <fullName evidence="2">Uncharacterized protein</fullName>
    </submittedName>
</protein>
<reference evidence="2" key="1">
    <citation type="journal article" date="2015" name="Nature">
        <title>Complex archaea that bridge the gap between prokaryotes and eukaryotes.</title>
        <authorList>
            <person name="Spang A."/>
            <person name="Saw J.H."/>
            <person name="Jorgensen S.L."/>
            <person name="Zaremba-Niedzwiedzka K."/>
            <person name="Martijn J."/>
            <person name="Lind A.E."/>
            <person name="van Eijk R."/>
            <person name="Schleper C."/>
            <person name="Guy L."/>
            <person name="Ettema T.J."/>
        </authorList>
    </citation>
    <scope>NUCLEOTIDE SEQUENCE</scope>
</reference>
<sequence>MNGGRLDLILDLILADTGELQTDWKNGGRLDLIIDAILADTGTDGVQVADKTGYSIAVGGIPDGALVAAELLNIADALLDRRLDVGSDSGGDTTTTRTVRQALRAARNLVQIVSGTMTVMKEDDATPSHTAAVTRTAGNPISRIDPT</sequence>